<dbReference type="OrthoDB" id="10309762at2759"/>
<organism evidence="1">
    <name type="scientific">Brassica napus</name>
    <name type="common">Rape</name>
    <dbReference type="NCBI Taxonomy" id="3708"/>
    <lineage>
        <taxon>Eukaryota</taxon>
        <taxon>Viridiplantae</taxon>
        <taxon>Streptophyta</taxon>
        <taxon>Embryophyta</taxon>
        <taxon>Tracheophyta</taxon>
        <taxon>Spermatophyta</taxon>
        <taxon>Magnoliopsida</taxon>
        <taxon>eudicotyledons</taxon>
        <taxon>Gunneridae</taxon>
        <taxon>Pentapetalae</taxon>
        <taxon>rosids</taxon>
        <taxon>malvids</taxon>
        <taxon>Brassicales</taxon>
        <taxon>Brassicaceae</taxon>
        <taxon>Brassiceae</taxon>
        <taxon>Brassica</taxon>
    </lineage>
</organism>
<dbReference type="Proteomes" id="UP001295469">
    <property type="component" value="Chromosome C03"/>
</dbReference>
<reference evidence="1" key="1">
    <citation type="submission" date="2021-01" db="EMBL/GenBank/DDBJ databases">
        <authorList>
            <consortium name="Genoscope - CEA"/>
            <person name="William W."/>
        </authorList>
    </citation>
    <scope>NUCLEOTIDE SEQUENCE</scope>
</reference>
<name>A0A816ICC0_BRANA</name>
<protein>
    <submittedName>
        <fullName evidence="1">(rape) hypothetical protein</fullName>
    </submittedName>
</protein>
<gene>
    <name evidence="1" type="ORF">DARMORV10_C03P69610.1</name>
</gene>
<accession>A0A816ICC0</accession>
<evidence type="ECO:0000313" key="1">
    <source>
        <dbReference type="EMBL" id="CAF1708627.1"/>
    </source>
</evidence>
<sequence length="165" mass="19027">MSLTSSVSYPLCAKHLFANSHAHPLFSLSDRLYLLILPSSPIKQTDLPLVSRFPSEMKTSNEKGRWERGRHQLRSLASRRRRLRRTLTNQRELLVPSLSSFTINSKESGRRRNMRRCLHSTTIELVSSCQKCMGLLVWSLDVYVLTNETNESQKDRLSQKVKKIG</sequence>
<dbReference type="AlphaFoldDB" id="A0A816ICC0"/>
<dbReference type="KEGG" id="bna:106421238"/>
<dbReference type="EMBL" id="HG994367">
    <property type="protein sequence ID" value="CAF1708627.1"/>
    <property type="molecule type" value="Genomic_DNA"/>
</dbReference>
<proteinExistence type="predicted"/>